<dbReference type="PANTHER" id="PTHR30173">
    <property type="entry name" value="SIGMA 19 FACTOR"/>
    <property type="match status" value="1"/>
</dbReference>
<dbReference type="SUPFAM" id="SSF88946">
    <property type="entry name" value="Sigma2 domain of RNA polymerase sigma factors"/>
    <property type="match status" value="1"/>
</dbReference>
<organism evidence="8 9">
    <name type="scientific">Catenulispora yoronensis</name>
    <dbReference type="NCBI Taxonomy" id="450799"/>
    <lineage>
        <taxon>Bacteria</taxon>
        <taxon>Bacillati</taxon>
        <taxon>Actinomycetota</taxon>
        <taxon>Actinomycetes</taxon>
        <taxon>Catenulisporales</taxon>
        <taxon>Catenulisporaceae</taxon>
        <taxon>Catenulispora</taxon>
    </lineage>
</organism>
<dbReference type="InterPro" id="IPR013324">
    <property type="entry name" value="RNA_pol_sigma_r3/r4-like"/>
</dbReference>
<dbReference type="SUPFAM" id="SSF88659">
    <property type="entry name" value="Sigma3 and sigma4 domains of RNA polymerase sigma factors"/>
    <property type="match status" value="1"/>
</dbReference>
<protein>
    <submittedName>
        <fullName evidence="8">RNA polymerase sigma factor SigJ</fullName>
    </submittedName>
</protein>
<evidence type="ECO:0000256" key="1">
    <source>
        <dbReference type="ARBA" id="ARBA00010641"/>
    </source>
</evidence>
<name>A0ABN2TT50_9ACTN</name>
<dbReference type="InterPro" id="IPR013325">
    <property type="entry name" value="RNA_pol_sigma_r2"/>
</dbReference>
<dbReference type="InterPro" id="IPR007627">
    <property type="entry name" value="RNA_pol_sigma70_r2"/>
</dbReference>
<keyword evidence="5" id="KW-0804">Transcription</keyword>
<comment type="caution">
    <text evidence="8">The sequence shown here is derived from an EMBL/GenBank/DDBJ whole genome shotgun (WGS) entry which is preliminary data.</text>
</comment>
<evidence type="ECO:0000256" key="3">
    <source>
        <dbReference type="ARBA" id="ARBA00023015"/>
    </source>
</evidence>
<comment type="similarity">
    <text evidence="1">Belongs to the sigma-70 factor family. ECF subfamily.</text>
</comment>
<evidence type="ECO:0000259" key="6">
    <source>
        <dbReference type="Pfam" id="PF04542"/>
    </source>
</evidence>
<dbReference type="Pfam" id="PF04542">
    <property type="entry name" value="Sigma70_r2"/>
    <property type="match status" value="1"/>
</dbReference>
<reference evidence="8 9" key="1">
    <citation type="journal article" date="2019" name="Int. J. Syst. Evol. Microbiol.">
        <title>The Global Catalogue of Microorganisms (GCM) 10K type strain sequencing project: providing services to taxonomists for standard genome sequencing and annotation.</title>
        <authorList>
            <consortium name="The Broad Institute Genomics Platform"/>
            <consortium name="The Broad Institute Genome Sequencing Center for Infectious Disease"/>
            <person name="Wu L."/>
            <person name="Ma J."/>
        </authorList>
    </citation>
    <scope>NUCLEOTIDE SEQUENCE [LARGE SCALE GENOMIC DNA]</scope>
    <source>
        <strain evidence="8 9">JCM 16014</strain>
    </source>
</reference>
<dbReference type="InterPro" id="IPR014284">
    <property type="entry name" value="RNA_pol_sigma-70_dom"/>
</dbReference>
<dbReference type="Gene3D" id="3.10.450.50">
    <property type="match status" value="1"/>
</dbReference>
<dbReference type="RefSeq" id="WP_344664627.1">
    <property type="nucleotide sequence ID" value="NZ_BAAAQN010000006.1"/>
</dbReference>
<proteinExistence type="inferred from homology"/>
<evidence type="ECO:0000256" key="2">
    <source>
        <dbReference type="ARBA" id="ARBA00011344"/>
    </source>
</evidence>
<dbReference type="NCBIfam" id="TIGR02937">
    <property type="entry name" value="sigma70-ECF"/>
    <property type="match status" value="1"/>
</dbReference>
<evidence type="ECO:0000313" key="9">
    <source>
        <dbReference type="Proteomes" id="UP001500751"/>
    </source>
</evidence>
<dbReference type="Proteomes" id="UP001500751">
    <property type="component" value="Unassembled WGS sequence"/>
</dbReference>
<dbReference type="InterPro" id="IPR052704">
    <property type="entry name" value="ECF_Sigma-70_Domain"/>
</dbReference>
<dbReference type="InterPro" id="IPR036388">
    <property type="entry name" value="WH-like_DNA-bd_sf"/>
</dbReference>
<dbReference type="InterPro" id="IPR032710">
    <property type="entry name" value="NTF2-like_dom_sf"/>
</dbReference>
<keyword evidence="4" id="KW-0731">Sigma factor</keyword>
<evidence type="ECO:0000259" key="7">
    <source>
        <dbReference type="Pfam" id="PF08281"/>
    </source>
</evidence>
<dbReference type="Gene3D" id="1.10.1740.10">
    <property type="match status" value="1"/>
</dbReference>
<dbReference type="InterPro" id="IPR013249">
    <property type="entry name" value="RNA_pol_sigma70_r4_t2"/>
</dbReference>
<sequence>MSDGEFLAERFREYRPRLRAVAYRMLGSLSESDDALQEAWLRADAALAGNQGPETEEIRNYDAWLITIVARVCLNMLRSRARRREDSLEVHIPDPVVCAEDDTNPETLALTADSVGLAMMIVLDTLAPAERFAFVLHDMFAVPFEEIAEVLEKTPAATRQLASRARRRVEGQAPVPDPDLATQRAAVDAFFAAARDGDFQALVAVLHPDVVLRADGGLLRPRRGVVLTGAETVASQAALARHMAPFVRPVLVNGTPGAFATKDGKPFALMAFTVVGGKVVAIQVINDPERLEEIAQAIA</sequence>
<dbReference type="EMBL" id="BAAAQN010000006">
    <property type="protein sequence ID" value="GAA2018599.1"/>
    <property type="molecule type" value="Genomic_DNA"/>
</dbReference>
<evidence type="ECO:0000313" key="8">
    <source>
        <dbReference type="EMBL" id="GAA2018599.1"/>
    </source>
</evidence>
<accession>A0ABN2TT50</accession>
<comment type="subunit">
    <text evidence="2">Interacts transiently with the RNA polymerase catalytic core formed by RpoA, RpoB, RpoC and RpoZ (2 alpha, 1 beta, 1 beta' and 1 omega subunit) to form the RNA polymerase holoenzyme that can initiate transcription.</text>
</comment>
<dbReference type="PANTHER" id="PTHR30173:SF43">
    <property type="entry name" value="ECF RNA POLYMERASE SIGMA FACTOR SIGI-RELATED"/>
    <property type="match status" value="1"/>
</dbReference>
<feature type="domain" description="RNA polymerase sigma factor 70 region 4 type 2" evidence="7">
    <location>
        <begin position="123"/>
        <end position="168"/>
    </location>
</feature>
<evidence type="ECO:0000256" key="4">
    <source>
        <dbReference type="ARBA" id="ARBA00023082"/>
    </source>
</evidence>
<feature type="domain" description="RNA polymerase sigma-70 region 2" evidence="6">
    <location>
        <begin position="11"/>
        <end position="83"/>
    </location>
</feature>
<keyword evidence="3" id="KW-0805">Transcription regulation</keyword>
<evidence type="ECO:0000256" key="5">
    <source>
        <dbReference type="ARBA" id="ARBA00023163"/>
    </source>
</evidence>
<dbReference type="Pfam" id="PF08281">
    <property type="entry name" value="Sigma70_r4_2"/>
    <property type="match status" value="1"/>
</dbReference>
<keyword evidence="9" id="KW-1185">Reference proteome</keyword>
<gene>
    <name evidence="8" type="primary">sigJ_1</name>
    <name evidence="8" type="ORF">GCM10009839_13490</name>
</gene>
<dbReference type="SUPFAM" id="SSF54427">
    <property type="entry name" value="NTF2-like"/>
    <property type="match status" value="1"/>
</dbReference>
<dbReference type="Gene3D" id="1.10.10.10">
    <property type="entry name" value="Winged helix-like DNA-binding domain superfamily/Winged helix DNA-binding domain"/>
    <property type="match status" value="1"/>
</dbReference>